<dbReference type="OrthoDB" id="3509362at2759"/>
<evidence type="ECO:0000313" key="2">
    <source>
        <dbReference type="EMBL" id="KAF9501251.1"/>
    </source>
</evidence>
<reference evidence="2" key="1">
    <citation type="submission" date="2020-11" db="EMBL/GenBank/DDBJ databases">
        <authorList>
            <consortium name="DOE Joint Genome Institute"/>
            <person name="Ahrendt S."/>
            <person name="Riley R."/>
            <person name="Andreopoulos W."/>
            <person name="Labutti K."/>
            <person name="Pangilinan J."/>
            <person name="Ruiz-Duenas F.J."/>
            <person name="Barrasa J.M."/>
            <person name="Sanchez-Garcia M."/>
            <person name="Camarero S."/>
            <person name="Miyauchi S."/>
            <person name="Serrano A."/>
            <person name="Linde D."/>
            <person name="Babiker R."/>
            <person name="Drula E."/>
            <person name="Ayuso-Fernandez I."/>
            <person name="Pacheco R."/>
            <person name="Padilla G."/>
            <person name="Ferreira P."/>
            <person name="Barriuso J."/>
            <person name="Kellner H."/>
            <person name="Castanera R."/>
            <person name="Alfaro M."/>
            <person name="Ramirez L."/>
            <person name="Pisabarro A.G."/>
            <person name="Kuo A."/>
            <person name="Tritt A."/>
            <person name="Lipzen A."/>
            <person name="He G."/>
            <person name="Yan M."/>
            <person name="Ng V."/>
            <person name="Cullen D."/>
            <person name="Martin F."/>
            <person name="Rosso M.-N."/>
            <person name="Henrissat B."/>
            <person name="Hibbett D."/>
            <person name="Martinez A.T."/>
            <person name="Grigoriev I.V."/>
        </authorList>
    </citation>
    <scope>NUCLEOTIDE SEQUENCE</scope>
    <source>
        <strain evidence="2">ATCC 90797</strain>
    </source>
</reference>
<dbReference type="Pfam" id="PF08240">
    <property type="entry name" value="ADH_N"/>
    <property type="match status" value="1"/>
</dbReference>
<dbReference type="PANTHER" id="PTHR11695">
    <property type="entry name" value="ALCOHOL DEHYDROGENASE RELATED"/>
    <property type="match status" value="1"/>
</dbReference>
<dbReference type="SUPFAM" id="SSF51735">
    <property type="entry name" value="NAD(P)-binding Rossmann-fold domains"/>
    <property type="match status" value="1"/>
</dbReference>
<accession>A0A9P6A8L3</accession>
<dbReference type="InterPro" id="IPR020843">
    <property type="entry name" value="ER"/>
</dbReference>
<dbReference type="InterPro" id="IPR013154">
    <property type="entry name" value="ADH-like_N"/>
</dbReference>
<dbReference type="GO" id="GO:0005739">
    <property type="term" value="C:mitochondrion"/>
    <property type="evidence" value="ECO:0007669"/>
    <property type="project" value="TreeGrafter"/>
</dbReference>
<dbReference type="AlphaFoldDB" id="A0A9P6A8L3"/>
<comment type="caution">
    <text evidence="2">The sequence shown here is derived from an EMBL/GenBank/DDBJ whole genome shotgun (WGS) entry which is preliminary data.</text>
</comment>
<dbReference type="Gene3D" id="3.40.50.720">
    <property type="entry name" value="NAD(P)-binding Rossmann-like Domain"/>
    <property type="match status" value="1"/>
</dbReference>
<dbReference type="Pfam" id="PF13602">
    <property type="entry name" value="ADH_zinc_N_2"/>
    <property type="match status" value="1"/>
</dbReference>
<gene>
    <name evidence="2" type="ORF">BDN71DRAFT_1439583</name>
</gene>
<dbReference type="CDD" id="cd08267">
    <property type="entry name" value="MDR1"/>
    <property type="match status" value="1"/>
</dbReference>
<feature type="domain" description="Enoyl reductase (ER)" evidence="1">
    <location>
        <begin position="17"/>
        <end position="344"/>
    </location>
</feature>
<evidence type="ECO:0000313" key="3">
    <source>
        <dbReference type="Proteomes" id="UP000807025"/>
    </source>
</evidence>
<keyword evidence="3" id="KW-1185">Reference proteome</keyword>
<dbReference type="Gene3D" id="3.90.180.10">
    <property type="entry name" value="Medium-chain alcohol dehydrogenases, catalytic domain"/>
    <property type="match status" value="1"/>
</dbReference>
<dbReference type="PANTHER" id="PTHR11695:SF294">
    <property type="entry name" value="RETICULON-4-INTERACTING PROTEIN 1, MITOCHONDRIAL"/>
    <property type="match status" value="1"/>
</dbReference>
<proteinExistence type="predicted"/>
<name>A0A9P6A8L3_PLEER</name>
<dbReference type="Proteomes" id="UP000807025">
    <property type="component" value="Unassembled WGS sequence"/>
</dbReference>
<dbReference type="InterPro" id="IPR011032">
    <property type="entry name" value="GroES-like_sf"/>
</dbReference>
<sequence length="362" mass="39061">MSTPMTQKAWIVERMGHPSKALKFHSDWPVPSEIPYNHVLVRIQAAALNPVGYKVMQVAPNLIATRPLVAEYDFSGVVEKKNGSEFEIGDSVFGFVPLPLHSKTRQGTLAEYVLISATCVTKRPSNVDAIHAAGLTLAGLTAYQCLFTDAQLQTGQTVFIYGGSTSVGLFAIQIAKARGIKVVASASGRNEELVKKMGADEFIDYTKEPIHKYLTSHPPETKFDAIIDAYGLSDPSLYTNSPAYLASGGVFISSAPAPHSLSMKEVGNFTKTAAAMKWPCWLGGIPRKFKIANVHESKADLEAFRTLVAEGKVVGVVDSVYDLEDSLNAYERLMSSKATGKVVVKIDKSLEASSTKPASSTV</sequence>
<protein>
    <submittedName>
        <fullName evidence="2">NAD(P)-binding protein</fullName>
    </submittedName>
</protein>
<dbReference type="InterPro" id="IPR050700">
    <property type="entry name" value="YIM1/Zinc_Alcohol_DH_Fams"/>
</dbReference>
<evidence type="ECO:0000259" key="1">
    <source>
        <dbReference type="SMART" id="SM00829"/>
    </source>
</evidence>
<dbReference type="SMART" id="SM00829">
    <property type="entry name" value="PKS_ER"/>
    <property type="match status" value="1"/>
</dbReference>
<dbReference type="InterPro" id="IPR036291">
    <property type="entry name" value="NAD(P)-bd_dom_sf"/>
</dbReference>
<organism evidence="2 3">
    <name type="scientific">Pleurotus eryngii</name>
    <name type="common">Boletus of the steppes</name>
    <dbReference type="NCBI Taxonomy" id="5323"/>
    <lineage>
        <taxon>Eukaryota</taxon>
        <taxon>Fungi</taxon>
        <taxon>Dikarya</taxon>
        <taxon>Basidiomycota</taxon>
        <taxon>Agaricomycotina</taxon>
        <taxon>Agaricomycetes</taxon>
        <taxon>Agaricomycetidae</taxon>
        <taxon>Agaricales</taxon>
        <taxon>Pleurotineae</taxon>
        <taxon>Pleurotaceae</taxon>
        <taxon>Pleurotus</taxon>
    </lineage>
</organism>
<dbReference type="GO" id="GO:0016491">
    <property type="term" value="F:oxidoreductase activity"/>
    <property type="evidence" value="ECO:0007669"/>
    <property type="project" value="InterPro"/>
</dbReference>
<dbReference type="SUPFAM" id="SSF50129">
    <property type="entry name" value="GroES-like"/>
    <property type="match status" value="1"/>
</dbReference>
<dbReference type="EMBL" id="MU154524">
    <property type="protein sequence ID" value="KAF9501251.1"/>
    <property type="molecule type" value="Genomic_DNA"/>
</dbReference>